<comment type="caution">
    <text evidence="1">The sequence shown here is derived from an EMBL/GenBank/DDBJ whole genome shotgun (WGS) entry which is preliminary data.</text>
</comment>
<organism evidence="1 2">
    <name type="scientific">Coregonus suidteri</name>
    <dbReference type="NCBI Taxonomy" id="861788"/>
    <lineage>
        <taxon>Eukaryota</taxon>
        <taxon>Metazoa</taxon>
        <taxon>Chordata</taxon>
        <taxon>Craniata</taxon>
        <taxon>Vertebrata</taxon>
        <taxon>Euteleostomi</taxon>
        <taxon>Actinopterygii</taxon>
        <taxon>Neopterygii</taxon>
        <taxon>Teleostei</taxon>
        <taxon>Protacanthopterygii</taxon>
        <taxon>Salmoniformes</taxon>
        <taxon>Salmonidae</taxon>
        <taxon>Coregoninae</taxon>
        <taxon>Coregonus</taxon>
    </lineage>
</organism>
<gene>
    <name evidence="1" type="ORF">J4Q44_G00187240</name>
</gene>
<dbReference type="AlphaFoldDB" id="A0AAN8QNE7"/>
<evidence type="ECO:0000313" key="1">
    <source>
        <dbReference type="EMBL" id="KAK6310669.1"/>
    </source>
</evidence>
<protein>
    <submittedName>
        <fullName evidence="1">Uncharacterized protein</fullName>
    </submittedName>
</protein>
<name>A0AAN8QNE7_9TELE</name>
<accession>A0AAN8QNE7</accession>
<dbReference type="Proteomes" id="UP001356427">
    <property type="component" value="Unassembled WGS sequence"/>
</dbReference>
<keyword evidence="2" id="KW-1185">Reference proteome</keyword>
<reference evidence="1 2" key="1">
    <citation type="submission" date="2021-04" db="EMBL/GenBank/DDBJ databases">
        <authorList>
            <person name="De Guttry C."/>
            <person name="Zahm M."/>
            <person name="Klopp C."/>
            <person name="Cabau C."/>
            <person name="Louis A."/>
            <person name="Berthelot C."/>
            <person name="Parey E."/>
            <person name="Roest Crollius H."/>
            <person name="Montfort J."/>
            <person name="Robinson-Rechavi M."/>
            <person name="Bucao C."/>
            <person name="Bouchez O."/>
            <person name="Gislard M."/>
            <person name="Lluch J."/>
            <person name="Milhes M."/>
            <person name="Lampietro C."/>
            <person name="Lopez Roques C."/>
            <person name="Donnadieu C."/>
            <person name="Braasch I."/>
            <person name="Desvignes T."/>
            <person name="Postlethwait J."/>
            <person name="Bobe J."/>
            <person name="Wedekind C."/>
            <person name="Guiguen Y."/>
        </authorList>
    </citation>
    <scope>NUCLEOTIDE SEQUENCE [LARGE SCALE GENOMIC DNA]</scope>
    <source>
        <strain evidence="1">Cs_M1</strain>
        <tissue evidence="1">Blood</tissue>
    </source>
</reference>
<sequence>MDGWIERGGLGNCKGRNVERERIEVLLLSFPCDSVISGAFANLPLKSFGCEDKRISRTFKGIVYNKTVT</sequence>
<dbReference type="EMBL" id="JAGTTL010000016">
    <property type="protein sequence ID" value="KAK6310669.1"/>
    <property type="molecule type" value="Genomic_DNA"/>
</dbReference>
<evidence type="ECO:0000313" key="2">
    <source>
        <dbReference type="Proteomes" id="UP001356427"/>
    </source>
</evidence>
<proteinExistence type="predicted"/>